<dbReference type="AlphaFoldDB" id="A0A087M0A5"/>
<accession>A0A087M0A5</accession>
<gene>
    <name evidence="2" type="ORF">JP75_15260</name>
</gene>
<proteinExistence type="predicted"/>
<dbReference type="EMBL" id="JQGC01000014">
    <property type="protein sequence ID" value="KFL30308.1"/>
    <property type="molecule type" value="Genomic_DNA"/>
</dbReference>
<evidence type="ECO:0000313" key="2">
    <source>
        <dbReference type="EMBL" id="KFL30308.1"/>
    </source>
</evidence>
<evidence type="ECO:0000313" key="3">
    <source>
        <dbReference type="Proteomes" id="UP000028981"/>
    </source>
</evidence>
<comment type="caution">
    <text evidence="2">The sequence shown here is derived from an EMBL/GenBank/DDBJ whole genome shotgun (WGS) entry which is preliminary data.</text>
</comment>
<keyword evidence="1" id="KW-0732">Signal</keyword>
<sequence length="94" mass="10083">MCLTLLLATTLPALAALPPQYQRRAELTAVLNVATEILGIGHVIDAIERTGPDVYAVRSGTCTLTVRIVDTPKKREPGWAGPREFSAVPDPLTC</sequence>
<feature type="chain" id="PRO_5012271939" evidence="1">
    <location>
        <begin position="16"/>
        <end position="94"/>
    </location>
</feature>
<dbReference type="OrthoDB" id="7376370at2"/>
<dbReference type="Proteomes" id="UP000028981">
    <property type="component" value="Unassembled WGS sequence"/>
</dbReference>
<organism evidence="2 3">
    <name type="scientific">Devosia riboflavina</name>
    <dbReference type="NCBI Taxonomy" id="46914"/>
    <lineage>
        <taxon>Bacteria</taxon>
        <taxon>Pseudomonadati</taxon>
        <taxon>Pseudomonadota</taxon>
        <taxon>Alphaproteobacteria</taxon>
        <taxon>Hyphomicrobiales</taxon>
        <taxon>Devosiaceae</taxon>
        <taxon>Devosia</taxon>
    </lineage>
</organism>
<evidence type="ECO:0000256" key="1">
    <source>
        <dbReference type="SAM" id="SignalP"/>
    </source>
</evidence>
<keyword evidence="3" id="KW-1185">Reference proteome</keyword>
<reference evidence="2 3" key="1">
    <citation type="submission" date="2014-08" db="EMBL/GenBank/DDBJ databases">
        <authorList>
            <person name="Hassan Y.I."/>
            <person name="Lepp D."/>
            <person name="Zhou T."/>
        </authorList>
    </citation>
    <scope>NUCLEOTIDE SEQUENCE [LARGE SCALE GENOMIC DNA]</scope>
    <source>
        <strain evidence="2 3">IFO13584</strain>
    </source>
</reference>
<name>A0A087M0A5_9HYPH</name>
<protein>
    <submittedName>
        <fullName evidence="2">Uncharacterized protein</fullName>
    </submittedName>
</protein>
<feature type="signal peptide" evidence="1">
    <location>
        <begin position="1"/>
        <end position="15"/>
    </location>
</feature>